<evidence type="ECO:0000313" key="2">
    <source>
        <dbReference type="Proteomes" id="UP000009102"/>
    </source>
</evidence>
<name>D0L0L4_HALNC</name>
<accession>D0L0L4</accession>
<dbReference type="KEGG" id="hna:Hneap_1403"/>
<dbReference type="eggNOG" id="COG1893">
    <property type="taxonomic scope" value="Bacteria"/>
</dbReference>
<protein>
    <recommendedName>
        <fullName evidence="3">Ketopantoate reductase</fullName>
    </recommendedName>
</protein>
<organism evidence="1 2">
    <name type="scientific">Halothiobacillus neapolitanus (strain ATCC 23641 / DSM 15147 / CIP 104769 / NCIMB 8539 / c2)</name>
    <name type="common">Thiobacillus neapolitanus</name>
    <dbReference type="NCBI Taxonomy" id="555778"/>
    <lineage>
        <taxon>Bacteria</taxon>
        <taxon>Pseudomonadati</taxon>
        <taxon>Pseudomonadota</taxon>
        <taxon>Gammaproteobacteria</taxon>
        <taxon>Chromatiales</taxon>
        <taxon>Halothiobacillaceae</taxon>
        <taxon>Halothiobacillus</taxon>
    </lineage>
</organism>
<sequence>MSQDTSGLAPSVILVGMGEIAQVLARGFLKTGHPVVPVTRRQSLSGVLAHVPDAMALVLAVGEKDLPDLLTQIPAPWHERLVLLQNELLPKDWQAAGIVNPTVISIWFEKKPGKLVKQLMPSPVWGSNAGLMAEALAAMGLNARIIDDLAAMQNELVIKNVYILTTNIAGLKVGGDVETLWRDHQSLARSVALEVIALQEKLVGQALTPEPLIEGMLAGFEGDPAHLCQGRTAAARLQRALKLAERFGLDLPVMKEIAAAHRAH</sequence>
<evidence type="ECO:0008006" key="3">
    <source>
        <dbReference type="Google" id="ProtNLM"/>
    </source>
</evidence>
<proteinExistence type="predicted"/>
<dbReference type="AlphaFoldDB" id="D0L0L4"/>
<dbReference type="HOGENOM" id="CLU_1089180_0_0_6"/>
<evidence type="ECO:0000313" key="1">
    <source>
        <dbReference type="EMBL" id="ACX96237.1"/>
    </source>
</evidence>
<dbReference type="STRING" id="555778.Hneap_1403"/>
<dbReference type="OrthoDB" id="5793658at2"/>
<keyword evidence="2" id="KW-1185">Reference proteome</keyword>
<reference evidence="1 2" key="1">
    <citation type="submission" date="2009-10" db="EMBL/GenBank/DDBJ databases">
        <title>Complete sequence of Halothiobacillus neapolitanus c2.</title>
        <authorList>
            <consortium name="US DOE Joint Genome Institute"/>
            <person name="Lucas S."/>
            <person name="Copeland A."/>
            <person name="Lapidus A."/>
            <person name="Glavina del Rio T."/>
            <person name="Tice H."/>
            <person name="Bruce D."/>
            <person name="Goodwin L."/>
            <person name="Pitluck S."/>
            <person name="Davenport K."/>
            <person name="Brettin T."/>
            <person name="Detter J.C."/>
            <person name="Han C."/>
            <person name="Tapia R."/>
            <person name="Larimer F."/>
            <person name="Land M."/>
            <person name="Hauser L."/>
            <person name="Kyrpides N."/>
            <person name="Mikhailova N."/>
            <person name="Kerfeld C."/>
            <person name="Cannon G."/>
            <person name="Heinhort S."/>
        </authorList>
    </citation>
    <scope>NUCLEOTIDE SEQUENCE [LARGE SCALE GENOMIC DNA]</scope>
    <source>
        <strain evidence="2">ATCC 23641 / c2</strain>
    </source>
</reference>
<dbReference type="RefSeq" id="WP_012824271.1">
    <property type="nucleotide sequence ID" value="NC_013422.1"/>
</dbReference>
<gene>
    <name evidence="1" type="ordered locus">Hneap_1403</name>
</gene>
<dbReference type="Proteomes" id="UP000009102">
    <property type="component" value="Chromosome"/>
</dbReference>
<dbReference type="EMBL" id="CP001801">
    <property type="protein sequence ID" value="ACX96237.1"/>
    <property type="molecule type" value="Genomic_DNA"/>
</dbReference>